<feature type="non-terminal residue" evidence="2">
    <location>
        <position position="1"/>
    </location>
</feature>
<dbReference type="InterPro" id="IPR019734">
    <property type="entry name" value="TPR_rpt"/>
</dbReference>
<feature type="repeat" description="TPR" evidence="1">
    <location>
        <begin position="45"/>
        <end position="78"/>
    </location>
</feature>
<protein>
    <submittedName>
        <fullName evidence="2">Uncharacterized protein</fullName>
    </submittedName>
</protein>
<dbReference type="PANTHER" id="PTHR44216:SF3">
    <property type="entry name" value="PROTEIN O-MANNOSYL-TRANSFERASE TMTC2"/>
    <property type="match status" value="1"/>
</dbReference>
<dbReference type="PROSITE" id="PS50005">
    <property type="entry name" value="TPR"/>
    <property type="match status" value="2"/>
</dbReference>
<evidence type="ECO:0000313" key="3">
    <source>
        <dbReference type="Proteomes" id="UP001558652"/>
    </source>
</evidence>
<organism evidence="2 3">
    <name type="scientific">Ranatra chinensis</name>
    <dbReference type="NCBI Taxonomy" id="642074"/>
    <lineage>
        <taxon>Eukaryota</taxon>
        <taxon>Metazoa</taxon>
        <taxon>Ecdysozoa</taxon>
        <taxon>Arthropoda</taxon>
        <taxon>Hexapoda</taxon>
        <taxon>Insecta</taxon>
        <taxon>Pterygota</taxon>
        <taxon>Neoptera</taxon>
        <taxon>Paraneoptera</taxon>
        <taxon>Hemiptera</taxon>
        <taxon>Heteroptera</taxon>
        <taxon>Panheteroptera</taxon>
        <taxon>Nepomorpha</taxon>
        <taxon>Nepidae</taxon>
        <taxon>Ranatrinae</taxon>
        <taxon>Ranatra</taxon>
    </lineage>
</organism>
<comment type="caution">
    <text evidence="2">The sequence shown here is derived from an EMBL/GenBank/DDBJ whole genome shotgun (WGS) entry which is preliminary data.</text>
</comment>
<dbReference type="Pfam" id="PF13176">
    <property type="entry name" value="TPR_7"/>
    <property type="match status" value="1"/>
</dbReference>
<dbReference type="InterPro" id="IPR052384">
    <property type="entry name" value="TMTC_O-mannosyltransferase"/>
</dbReference>
<dbReference type="Pfam" id="PF13432">
    <property type="entry name" value="TPR_16"/>
    <property type="match status" value="1"/>
</dbReference>
<gene>
    <name evidence="2" type="ORF">AAG570_006488</name>
</gene>
<keyword evidence="3" id="KW-1185">Reference proteome</keyword>
<evidence type="ECO:0000313" key="2">
    <source>
        <dbReference type="EMBL" id="KAL1139505.1"/>
    </source>
</evidence>
<dbReference type="Gene3D" id="1.25.40.10">
    <property type="entry name" value="Tetratricopeptide repeat domain"/>
    <property type="match status" value="1"/>
</dbReference>
<feature type="repeat" description="TPR" evidence="1">
    <location>
        <begin position="82"/>
        <end position="115"/>
    </location>
</feature>
<dbReference type="InterPro" id="IPR011990">
    <property type="entry name" value="TPR-like_helical_dom_sf"/>
</dbReference>
<sequence length="174" mass="20051">VAHLNLGTLLGSRGRWKEAEGILLRCSRLDGSGVKDPRTHHWTRVSALLHLGRMYADRGLYHDAVHAYTEAVNIRPTDYQPQILYNLLGEALTRLQRHEEAEQWFKASLEAKPDHVPAHLTYGKLLAKNRTRISEAEQWFRKAQKLAPSDPSVYLHFGEYVKHQNISMRYITLT</sequence>
<name>A0ABD0YU48_9HEMI</name>
<dbReference type="SUPFAM" id="SSF48452">
    <property type="entry name" value="TPR-like"/>
    <property type="match status" value="1"/>
</dbReference>
<keyword evidence="1" id="KW-0802">TPR repeat</keyword>
<evidence type="ECO:0000256" key="1">
    <source>
        <dbReference type="PROSITE-ProRule" id="PRU00339"/>
    </source>
</evidence>
<dbReference type="EMBL" id="JBFDAA010000002">
    <property type="protein sequence ID" value="KAL1139505.1"/>
    <property type="molecule type" value="Genomic_DNA"/>
</dbReference>
<reference evidence="2 3" key="1">
    <citation type="submission" date="2024-07" db="EMBL/GenBank/DDBJ databases">
        <title>Chromosome-level genome assembly of the water stick insect Ranatra chinensis (Heteroptera: Nepidae).</title>
        <authorList>
            <person name="Liu X."/>
        </authorList>
    </citation>
    <scope>NUCLEOTIDE SEQUENCE [LARGE SCALE GENOMIC DNA]</scope>
    <source>
        <strain evidence="2">Cailab_2021Rc</strain>
        <tissue evidence="2">Muscle</tissue>
    </source>
</reference>
<proteinExistence type="predicted"/>
<dbReference type="PANTHER" id="PTHR44216">
    <property type="entry name" value="PROTEIN O-MANNOSYL-TRANSFERASE TMTC2"/>
    <property type="match status" value="1"/>
</dbReference>
<dbReference type="Proteomes" id="UP001558652">
    <property type="component" value="Unassembled WGS sequence"/>
</dbReference>
<dbReference type="SMART" id="SM00028">
    <property type="entry name" value="TPR"/>
    <property type="match status" value="4"/>
</dbReference>
<accession>A0ABD0YU48</accession>
<dbReference type="AlphaFoldDB" id="A0ABD0YU48"/>